<evidence type="ECO:0008006" key="2">
    <source>
        <dbReference type="Google" id="ProtNLM"/>
    </source>
</evidence>
<dbReference type="PANTHER" id="PTHR30244">
    <property type="entry name" value="TRANSAMINASE"/>
    <property type="match status" value="1"/>
</dbReference>
<accession>A0A3B1B5C6</accession>
<dbReference type="InterPro" id="IPR015421">
    <property type="entry name" value="PyrdxlP-dep_Trfase_major"/>
</dbReference>
<dbReference type="GO" id="GO:0008483">
    <property type="term" value="F:transaminase activity"/>
    <property type="evidence" value="ECO:0007669"/>
    <property type="project" value="TreeGrafter"/>
</dbReference>
<name>A0A3B1B5C6_9ZZZZ</name>
<sequence length="388" mass="42462">MEEIYKAMNDSKTDIIVSPLSIGQMYYPSDEELADIVNTIYANRYYTNHGPLAIEFEKTLSSYLGAKHVVASTNATLGLMMTLIGLGASGSVIVPSFCAAGVVEAVVWSGLTPVFCDVDENTGLISVDTITRVLRDDTCTIIAVSLWGNICGINEISLFAKKTGMEVIHFAVDSFGNSVNGKKVGGDGVTTVFSFDSSKILSCYRGGCVVTNDDMLASKIRNIRSSYGAGSFVNVPVTANGRFSEFQAAVGLWSLNNLEKHRLHNKRIYEIYTKLLVHLDGITVSKIDDSINSNYQYFVVTIDSKRYGLTGNDIQIYLDNEGILINPDCCLPLRRSNVFTKFHDSLDLHGAEVLHEKCLQLPIGSQITHNVANKIGTLVKDLKTRAEL</sequence>
<organism evidence="1">
    <name type="scientific">hydrothermal vent metagenome</name>
    <dbReference type="NCBI Taxonomy" id="652676"/>
    <lineage>
        <taxon>unclassified sequences</taxon>
        <taxon>metagenomes</taxon>
        <taxon>ecological metagenomes</taxon>
    </lineage>
</organism>
<dbReference type="InterPro" id="IPR015424">
    <property type="entry name" value="PyrdxlP-dep_Trfase"/>
</dbReference>
<dbReference type="SUPFAM" id="SSF53383">
    <property type="entry name" value="PLP-dependent transferases"/>
    <property type="match status" value="1"/>
</dbReference>
<protein>
    <recommendedName>
        <fullName evidence="2">DegT/DnrJ/EryC1/StrS aminotransferase</fullName>
    </recommendedName>
</protein>
<dbReference type="Gene3D" id="3.90.1150.10">
    <property type="entry name" value="Aspartate Aminotransferase, domain 1"/>
    <property type="match status" value="1"/>
</dbReference>
<proteinExistence type="predicted"/>
<gene>
    <name evidence="1" type="ORF">MNBD_GAMMA26-1899</name>
</gene>
<dbReference type="InterPro" id="IPR000653">
    <property type="entry name" value="DegT/StrS_aminotransferase"/>
</dbReference>
<dbReference type="InterPro" id="IPR015422">
    <property type="entry name" value="PyrdxlP-dep_Trfase_small"/>
</dbReference>
<dbReference type="PIRSF" id="PIRSF000390">
    <property type="entry name" value="PLP_StrS"/>
    <property type="match status" value="1"/>
</dbReference>
<dbReference type="GO" id="GO:0030170">
    <property type="term" value="F:pyridoxal phosphate binding"/>
    <property type="evidence" value="ECO:0007669"/>
    <property type="project" value="TreeGrafter"/>
</dbReference>
<dbReference type="Pfam" id="PF01041">
    <property type="entry name" value="DegT_DnrJ_EryC1"/>
    <property type="match status" value="1"/>
</dbReference>
<dbReference type="PANTHER" id="PTHR30244:SF34">
    <property type="entry name" value="DTDP-4-AMINO-4,6-DIDEOXYGALACTOSE TRANSAMINASE"/>
    <property type="match status" value="1"/>
</dbReference>
<dbReference type="AlphaFoldDB" id="A0A3B1B5C6"/>
<dbReference type="EMBL" id="UOFX01000051">
    <property type="protein sequence ID" value="VAX09391.1"/>
    <property type="molecule type" value="Genomic_DNA"/>
</dbReference>
<evidence type="ECO:0000313" key="1">
    <source>
        <dbReference type="EMBL" id="VAX09391.1"/>
    </source>
</evidence>
<dbReference type="GO" id="GO:0000271">
    <property type="term" value="P:polysaccharide biosynthetic process"/>
    <property type="evidence" value="ECO:0007669"/>
    <property type="project" value="TreeGrafter"/>
</dbReference>
<reference evidence="1" key="1">
    <citation type="submission" date="2018-06" db="EMBL/GenBank/DDBJ databases">
        <authorList>
            <person name="Zhirakovskaya E."/>
        </authorList>
    </citation>
    <scope>NUCLEOTIDE SEQUENCE</scope>
</reference>
<dbReference type="Gene3D" id="3.40.640.10">
    <property type="entry name" value="Type I PLP-dependent aspartate aminotransferase-like (Major domain)"/>
    <property type="match status" value="1"/>
</dbReference>